<gene>
    <name evidence="1" type="ORF">H8S64_08590</name>
</gene>
<comment type="caution">
    <text evidence="1">The sequence shown here is derived from an EMBL/GenBank/DDBJ whole genome shotgun (WGS) entry which is preliminary data.</text>
</comment>
<protein>
    <recommendedName>
        <fullName evidence="3">DUF4375 domain-containing protein</fullName>
    </recommendedName>
</protein>
<dbReference type="EMBL" id="JACOOH010000003">
    <property type="protein sequence ID" value="MBC5621154.1"/>
    <property type="molecule type" value="Genomic_DNA"/>
</dbReference>
<name>A0ABR7CZY6_9BACT</name>
<keyword evidence="2" id="KW-1185">Reference proteome</keyword>
<dbReference type="RefSeq" id="WP_186975739.1">
    <property type="nucleotide sequence ID" value="NZ_JACOOH010000003.1"/>
</dbReference>
<proteinExistence type="predicted"/>
<evidence type="ECO:0000313" key="1">
    <source>
        <dbReference type="EMBL" id="MBC5621154.1"/>
    </source>
</evidence>
<reference evidence="1 2" key="1">
    <citation type="submission" date="2020-08" db="EMBL/GenBank/DDBJ databases">
        <title>Genome public.</title>
        <authorList>
            <person name="Liu C."/>
            <person name="Sun Q."/>
        </authorList>
    </citation>
    <scope>NUCLEOTIDE SEQUENCE [LARGE SCALE GENOMIC DNA]</scope>
    <source>
        <strain evidence="1 2">NSJ-56</strain>
    </source>
</reference>
<evidence type="ECO:0000313" key="2">
    <source>
        <dbReference type="Proteomes" id="UP000646484"/>
    </source>
</evidence>
<sequence length="137" mass="16486">MNNELLERLKTEYGEEDDVIQLYEEWGETPYLQEIFQILDRQNSDWTLERELGSWAAEFILDILQEHEEELENLSVEDRGKLFEEEIDERYADFKSCHQFARVNNLSIQFEEDEDTDCQDLDEYIAEDGEEIGFPRY</sequence>
<accession>A0ABR7CZY6</accession>
<dbReference type="Proteomes" id="UP000646484">
    <property type="component" value="Unassembled WGS sequence"/>
</dbReference>
<evidence type="ECO:0008006" key="3">
    <source>
        <dbReference type="Google" id="ProtNLM"/>
    </source>
</evidence>
<organism evidence="1 2">
    <name type="scientific">Butyricimonas hominis</name>
    <dbReference type="NCBI Taxonomy" id="2763032"/>
    <lineage>
        <taxon>Bacteria</taxon>
        <taxon>Pseudomonadati</taxon>
        <taxon>Bacteroidota</taxon>
        <taxon>Bacteroidia</taxon>
        <taxon>Bacteroidales</taxon>
        <taxon>Odoribacteraceae</taxon>
        <taxon>Butyricimonas</taxon>
    </lineage>
</organism>